<feature type="compositionally biased region" description="Basic residues" evidence="1">
    <location>
        <begin position="292"/>
        <end position="303"/>
    </location>
</feature>
<dbReference type="PaxDb" id="284590-Q6CQH7"/>
<accession>Q6CQH7</accession>
<feature type="region of interest" description="Disordered" evidence="1">
    <location>
        <begin position="239"/>
        <end position="336"/>
    </location>
</feature>
<sequence>MKNTYCDDYNPQEEVIKLKAFYDKAVKEKQADEALLRRCSIEKEFQSTVESQSNHNKYILKNDSYCLRKGYPKEIFLDIQQLGPANKVFDDRLAKLRNKLAKPSCLDRLKQSLEQKERETIPALENGQNIVRSQQESTNVSPSIADKKMENIMNNTTLVKSLLDSFMKPSVSIPQNLPPPPIVPIPNDQVDMRNEPQNTLISSENRNNNNSNLINKMENFSNVVQDLLSVMQPFIQEQKNSTSIDTAQNNTPIPEAADVQRQPSRFNQRTLPSTTKITHDNVNLNYGFNARKNNKSSQRRRQGQKVQKPRSTENENTKHTPKALKRIQQMAKDHNL</sequence>
<feature type="compositionally biased region" description="Polar residues" evidence="1">
    <location>
        <begin position="261"/>
        <end position="286"/>
    </location>
</feature>
<evidence type="ECO:0000256" key="1">
    <source>
        <dbReference type="SAM" id="MobiDB-lite"/>
    </source>
</evidence>
<dbReference type="EMBL" id="CR382124">
    <property type="protein sequence ID" value="CAH00908.1"/>
    <property type="molecule type" value="Genomic_DNA"/>
</dbReference>
<keyword evidence="3" id="KW-1185">Reference proteome</keyword>
<dbReference type="RefSeq" id="XP_453812.1">
    <property type="nucleotide sequence ID" value="XM_453812.1"/>
</dbReference>
<dbReference type="KEGG" id="kla:KLLA0_D17006g"/>
<evidence type="ECO:0000313" key="2">
    <source>
        <dbReference type="EMBL" id="CAH00908.1"/>
    </source>
</evidence>
<protein>
    <submittedName>
        <fullName evidence="2">KLLA0D17006p</fullName>
    </submittedName>
</protein>
<proteinExistence type="predicted"/>
<evidence type="ECO:0000313" key="3">
    <source>
        <dbReference type="Proteomes" id="UP000000598"/>
    </source>
</evidence>
<feature type="compositionally biased region" description="Polar residues" evidence="1">
    <location>
        <begin position="239"/>
        <end position="252"/>
    </location>
</feature>
<dbReference type="Proteomes" id="UP000000598">
    <property type="component" value="Chromosome D"/>
</dbReference>
<name>Q6CQH7_KLULA</name>
<dbReference type="HOGENOM" id="CLU_826574_0_0_1"/>
<reference evidence="2 3" key="1">
    <citation type="journal article" date="2004" name="Nature">
        <title>Genome evolution in yeasts.</title>
        <authorList>
            <consortium name="Genolevures"/>
            <person name="Dujon B."/>
            <person name="Sherman D."/>
            <person name="Fischer G."/>
            <person name="Durrens P."/>
            <person name="Casaregola S."/>
            <person name="Lafontaine I."/>
            <person name="de Montigny J."/>
            <person name="Marck C."/>
            <person name="Neuveglise C."/>
            <person name="Talla E."/>
            <person name="Goffard N."/>
            <person name="Frangeul L."/>
            <person name="Aigle M."/>
            <person name="Anthouard V."/>
            <person name="Babour A."/>
            <person name="Barbe V."/>
            <person name="Barnay S."/>
            <person name="Blanchin S."/>
            <person name="Beckerich J.M."/>
            <person name="Beyne E."/>
            <person name="Bleykasten C."/>
            <person name="Boisrame A."/>
            <person name="Boyer J."/>
            <person name="Cattolico L."/>
            <person name="Confanioleri F."/>
            <person name="de Daruvar A."/>
            <person name="Despons L."/>
            <person name="Fabre E."/>
            <person name="Fairhead C."/>
            <person name="Ferry-Dumazet H."/>
            <person name="Groppi A."/>
            <person name="Hantraye F."/>
            <person name="Hennequin C."/>
            <person name="Jauniaux N."/>
            <person name="Joyet P."/>
            <person name="Kachouri R."/>
            <person name="Kerrest A."/>
            <person name="Koszul R."/>
            <person name="Lemaire M."/>
            <person name="Lesur I."/>
            <person name="Ma L."/>
            <person name="Muller H."/>
            <person name="Nicaud J.M."/>
            <person name="Nikolski M."/>
            <person name="Oztas S."/>
            <person name="Ozier-Kalogeropoulos O."/>
            <person name="Pellenz S."/>
            <person name="Potier S."/>
            <person name="Richard G.F."/>
            <person name="Straub M.L."/>
            <person name="Suleau A."/>
            <person name="Swennene D."/>
            <person name="Tekaia F."/>
            <person name="Wesolowski-Louvel M."/>
            <person name="Westhof E."/>
            <person name="Wirth B."/>
            <person name="Zeniou-Meyer M."/>
            <person name="Zivanovic I."/>
            <person name="Bolotin-Fukuhara M."/>
            <person name="Thierry A."/>
            <person name="Bouchier C."/>
            <person name="Caudron B."/>
            <person name="Scarpelli C."/>
            <person name="Gaillardin C."/>
            <person name="Weissenbach J."/>
            <person name="Wincker P."/>
            <person name="Souciet J.L."/>
        </authorList>
    </citation>
    <scope>NUCLEOTIDE SEQUENCE [LARGE SCALE GENOMIC DNA]</scope>
    <source>
        <strain evidence="3">ATCC 8585 / CBS 2359 / DSM 70799 / NBRC 1267 / NRRL Y-1140 / WM37</strain>
    </source>
</reference>
<dbReference type="AlphaFoldDB" id="Q6CQH7"/>
<dbReference type="GeneID" id="2892983"/>
<dbReference type="InParanoid" id="Q6CQH7"/>
<organism evidence="2 3">
    <name type="scientific">Kluyveromyces lactis (strain ATCC 8585 / CBS 2359 / DSM 70799 / NBRC 1267 / NRRL Y-1140 / WM37)</name>
    <name type="common">Yeast</name>
    <name type="synonym">Candida sphaerica</name>
    <dbReference type="NCBI Taxonomy" id="284590"/>
    <lineage>
        <taxon>Eukaryota</taxon>
        <taxon>Fungi</taxon>
        <taxon>Dikarya</taxon>
        <taxon>Ascomycota</taxon>
        <taxon>Saccharomycotina</taxon>
        <taxon>Saccharomycetes</taxon>
        <taxon>Saccharomycetales</taxon>
        <taxon>Saccharomycetaceae</taxon>
        <taxon>Kluyveromyces</taxon>
    </lineage>
</organism>
<gene>
    <name evidence="2" type="ORF">KLLA0_D17006g</name>
</gene>